<evidence type="ECO:0000313" key="3">
    <source>
        <dbReference type="Proteomes" id="UP000678499"/>
    </source>
</evidence>
<feature type="signal peptide" evidence="1">
    <location>
        <begin position="1"/>
        <end position="30"/>
    </location>
</feature>
<protein>
    <submittedName>
        <fullName evidence="2">Uncharacterized protein</fullName>
    </submittedName>
</protein>
<keyword evidence="3" id="KW-1185">Reference proteome</keyword>
<evidence type="ECO:0000256" key="1">
    <source>
        <dbReference type="SAM" id="SignalP"/>
    </source>
</evidence>
<keyword evidence="1" id="KW-0732">Signal</keyword>
<reference evidence="2" key="1">
    <citation type="submission" date="2020-11" db="EMBL/GenBank/DDBJ databases">
        <authorList>
            <person name="Tran Van P."/>
        </authorList>
    </citation>
    <scope>NUCLEOTIDE SEQUENCE</scope>
</reference>
<dbReference type="Proteomes" id="UP000678499">
    <property type="component" value="Unassembled WGS sequence"/>
</dbReference>
<dbReference type="AlphaFoldDB" id="A0A7R9BWU1"/>
<accession>A0A7R9BWU1</accession>
<evidence type="ECO:0000313" key="2">
    <source>
        <dbReference type="EMBL" id="CAD7283098.1"/>
    </source>
</evidence>
<dbReference type="EMBL" id="OA886849">
    <property type="protein sequence ID" value="CAD7283098.1"/>
    <property type="molecule type" value="Genomic_DNA"/>
</dbReference>
<proteinExistence type="predicted"/>
<dbReference type="EMBL" id="CAJPEX010004812">
    <property type="protein sequence ID" value="CAG0923250.1"/>
    <property type="molecule type" value="Genomic_DNA"/>
</dbReference>
<organism evidence="2">
    <name type="scientific">Notodromas monacha</name>
    <dbReference type="NCBI Taxonomy" id="399045"/>
    <lineage>
        <taxon>Eukaryota</taxon>
        <taxon>Metazoa</taxon>
        <taxon>Ecdysozoa</taxon>
        <taxon>Arthropoda</taxon>
        <taxon>Crustacea</taxon>
        <taxon>Oligostraca</taxon>
        <taxon>Ostracoda</taxon>
        <taxon>Podocopa</taxon>
        <taxon>Podocopida</taxon>
        <taxon>Cypridocopina</taxon>
        <taxon>Cypridoidea</taxon>
        <taxon>Cyprididae</taxon>
        <taxon>Notodromas</taxon>
    </lineage>
</organism>
<gene>
    <name evidence="2" type="ORF">NMOB1V02_LOCUS10716</name>
</gene>
<name>A0A7R9BWU1_9CRUS</name>
<sequence>MKWTSVFASVTPPLLLLLMMVAAAGRQVDGSPVVAPADALAGTDYDFRRGAAMADERYLT</sequence>
<feature type="chain" id="PRO_5036210321" evidence="1">
    <location>
        <begin position="31"/>
        <end position="60"/>
    </location>
</feature>